<evidence type="ECO:0000256" key="1">
    <source>
        <dbReference type="ARBA" id="ARBA00005623"/>
    </source>
</evidence>
<comment type="similarity">
    <text evidence="1">Belongs to the XFP family.</text>
</comment>
<evidence type="ECO:0000313" key="4">
    <source>
        <dbReference type="EMBL" id="OIQ65858.1"/>
    </source>
</evidence>
<proteinExistence type="inferred from homology"/>
<reference evidence="4" key="1">
    <citation type="submission" date="2016-10" db="EMBL/GenBank/DDBJ databases">
        <title>Sequence of Gallionella enrichment culture.</title>
        <authorList>
            <person name="Poehlein A."/>
            <person name="Muehling M."/>
            <person name="Daniel R."/>
        </authorList>
    </citation>
    <scope>NUCLEOTIDE SEQUENCE</scope>
</reference>
<feature type="domain" description="Xylulose 5-phosphate/Fructose 6-phosphate phosphoketolase C-terminal" evidence="3">
    <location>
        <begin position="1"/>
        <end position="75"/>
    </location>
</feature>
<evidence type="ECO:0000256" key="2">
    <source>
        <dbReference type="ARBA" id="ARBA00023239"/>
    </source>
</evidence>
<dbReference type="Gene3D" id="3.40.50.920">
    <property type="match status" value="1"/>
</dbReference>
<sequence>MRGYKEKGSINTPLELAIQNQIDRFSLVIDVIDRIPALHVAGAHVKEKMVNRQIECRNYAYEYGVDLPEADNWTWPY</sequence>
<dbReference type="GO" id="GO:0050193">
    <property type="term" value="F:phosphoketolase activity"/>
    <property type="evidence" value="ECO:0007669"/>
    <property type="project" value="UniProtKB-EC"/>
</dbReference>
<dbReference type="PANTHER" id="PTHR31273">
    <property type="entry name" value="PHOSPHOKETOLASE-RELATED"/>
    <property type="match status" value="1"/>
</dbReference>
<dbReference type="GO" id="GO:0005975">
    <property type="term" value="P:carbohydrate metabolic process"/>
    <property type="evidence" value="ECO:0007669"/>
    <property type="project" value="InterPro"/>
</dbReference>
<protein>
    <submittedName>
        <fullName evidence="4">Xylulose-5-phosphate phosphoketolase</fullName>
        <ecNumber evidence="4">4.1.2.9</ecNumber>
    </submittedName>
</protein>
<keyword evidence="2 4" id="KW-0456">Lyase</keyword>
<dbReference type="Pfam" id="PF09363">
    <property type="entry name" value="XFP_C"/>
    <property type="match status" value="1"/>
</dbReference>
<dbReference type="InterPro" id="IPR005593">
    <property type="entry name" value="Xul5P/Fru6P_PKetolase"/>
</dbReference>
<dbReference type="AlphaFoldDB" id="A0A1J5P420"/>
<dbReference type="PANTHER" id="PTHR31273:SF0">
    <property type="entry name" value="PHOSPHOKETOLASE-RELATED"/>
    <property type="match status" value="1"/>
</dbReference>
<name>A0A1J5P420_9ZZZZ</name>
<dbReference type="EMBL" id="MLJW01007009">
    <property type="protein sequence ID" value="OIQ65858.1"/>
    <property type="molecule type" value="Genomic_DNA"/>
</dbReference>
<accession>A0A1J5P420</accession>
<dbReference type="InterPro" id="IPR018969">
    <property type="entry name" value="Xul5P/Fru6P_PKetolase_C"/>
</dbReference>
<comment type="caution">
    <text evidence="4">The sequence shown here is derived from an EMBL/GenBank/DDBJ whole genome shotgun (WGS) entry which is preliminary data.</text>
</comment>
<dbReference type="EC" id="4.1.2.9" evidence="4"/>
<evidence type="ECO:0000259" key="3">
    <source>
        <dbReference type="Pfam" id="PF09363"/>
    </source>
</evidence>
<dbReference type="InterPro" id="IPR009014">
    <property type="entry name" value="Transketo_C/PFOR_II"/>
</dbReference>
<gene>
    <name evidence="4" type="primary">xpkA_8</name>
    <name evidence="4" type="ORF">GALL_525780</name>
</gene>
<organism evidence="4">
    <name type="scientific">mine drainage metagenome</name>
    <dbReference type="NCBI Taxonomy" id="410659"/>
    <lineage>
        <taxon>unclassified sequences</taxon>
        <taxon>metagenomes</taxon>
        <taxon>ecological metagenomes</taxon>
    </lineage>
</organism>